<feature type="transmembrane region" description="Helical" evidence="1">
    <location>
        <begin position="61"/>
        <end position="82"/>
    </location>
</feature>
<dbReference type="HOGENOM" id="CLU_034656_1_0_7"/>
<keyword evidence="1" id="KW-1133">Transmembrane helix</keyword>
<dbReference type="STRING" id="572480.Arnit_1545"/>
<evidence type="ECO:0000256" key="1">
    <source>
        <dbReference type="SAM" id="Phobius"/>
    </source>
</evidence>
<feature type="transmembrane region" description="Helical" evidence="1">
    <location>
        <begin position="189"/>
        <end position="210"/>
    </location>
</feature>
<dbReference type="AlphaFoldDB" id="D5V633"/>
<feature type="transmembrane region" description="Helical" evidence="1">
    <location>
        <begin position="245"/>
        <end position="268"/>
    </location>
</feature>
<feature type="transmembrane region" description="Helical" evidence="1">
    <location>
        <begin position="383"/>
        <end position="406"/>
    </location>
</feature>
<feature type="transmembrane region" description="Helical" evidence="1">
    <location>
        <begin position="117"/>
        <end position="138"/>
    </location>
</feature>
<reference evidence="2 3" key="1">
    <citation type="journal article" date="2010" name="Stand. Genomic Sci.">
        <title>Complete genome sequence of Arcobacter nitrofigilis type strain (CI).</title>
        <authorList>
            <person name="Pati A."/>
            <person name="Gronow S."/>
            <person name="Lapidus A."/>
            <person name="Copeland A."/>
            <person name="Glavina Del Rio T."/>
            <person name="Nolan M."/>
            <person name="Lucas S."/>
            <person name="Tice H."/>
            <person name="Cheng J.F."/>
            <person name="Han C."/>
            <person name="Chertkov O."/>
            <person name="Bruce D."/>
            <person name="Tapia R."/>
            <person name="Goodwin L."/>
            <person name="Pitluck S."/>
            <person name="Liolios K."/>
            <person name="Ivanova N."/>
            <person name="Mavromatis K."/>
            <person name="Chen A."/>
            <person name="Palaniappan K."/>
            <person name="Land M."/>
            <person name="Hauser L."/>
            <person name="Chang Y.J."/>
            <person name="Jeffries C.D."/>
            <person name="Detter J.C."/>
            <person name="Rohde M."/>
            <person name="Goker M."/>
            <person name="Bristow J."/>
            <person name="Eisen J.A."/>
            <person name="Markowitz V."/>
            <person name="Hugenholtz P."/>
            <person name="Klenk H.P."/>
            <person name="Kyrpides N.C."/>
        </authorList>
    </citation>
    <scope>NUCLEOTIDE SEQUENCE [LARGE SCALE GENOMIC DNA]</scope>
    <source>
        <strain evidence="3">ATCC 33309 / DSM 7299 / CCUG 15893 / LMG 7604 / NCTC 12251 / CI</strain>
    </source>
</reference>
<feature type="transmembrane region" description="Helical" evidence="1">
    <location>
        <begin position="89"/>
        <end position="111"/>
    </location>
</feature>
<feature type="transmembrane region" description="Helical" evidence="1">
    <location>
        <begin position="150"/>
        <end position="169"/>
    </location>
</feature>
<evidence type="ECO:0000313" key="3">
    <source>
        <dbReference type="Proteomes" id="UP000000939"/>
    </source>
</evidence>
<feature type="transmembrane region" description="Helical" evidence="1">
    <location>
        <begin position="307"/>
        <end position="338"/>
    </location>
</feature>
<feature type="transmembrane region" description="Helical" evidence="1">
    <location>
        <begin position="20"/>
        <end position="41"/>
    </location>
</feature>
<keyword evidence="1" id="KW-0472">Membrane</keyword>
<dbReference type="RefSeq" id="WP_013135345.1">
    <property type="nucleotide sequence ID" value="NC_014166.1"/>
</dbReference>
<proteinExistence type="predicted"/>
<name>D5V633_ARCNC</name>
<dbReference type="KEGG" id="ant:Arnit_1545"/>
<feature type="transmembrane region" description="Helical" evidence="1">
    <location>
        <begin position="280"/>
        <end position="301"/>
    </location>
</feature>
<dbReference type="eggNOG" id="COG3278">
    <property type="taxonomic scope" value="Bacteria"/>
</dbReference>
<feature type="transmembrane region" description="Helical" evidence="1">
    <location>
        <begin position="222"/>
        <end position="239"/>
    </location>
</feature>
<dbReference type="Proteomes" id="UP000000939">
    <property type="component" value="Chromosome"/>
</dbReference>
<organism evidence="2 3">
    <name type="scientific">Arcobacter nitrofigilis (strain ATCC 33309 / DSM 7299 / CCUG 15893 / LMG 7604 / NCTC 12251 / CI)</name>
    <name type="common">Campylobacter nitrofigilis</name>
    <dbReference type="NCBI Taxonomy" id="572480"/>
    <lineage>
        <taxon>Bacteria</taxon>
        <taxon>Pseudomonadati</taxon>
        <taxon>Campylobacterota</taxon>
        <taxon>Epsilonproteobacteria</taxon>
        <taxon>Campylobacterales</taxon>
        <taxon>Arcobacteraceae</taxon>
        <taxon>Arcobacter</taxon>
    </lineage>
</organism>
<dbReference type="EMBL" id="CP001999">
    <property type="protein sequence ID" value="ADG93200.1"/>
    <property type="molecule type" value="Genomic_DNA"/>
</dbReference>
<evidence type="ECO:0000313" key="2">
    <source>
        <dbReference type="EMBL" id="ADG93200.1"/>
    </source>
</evidence>
<sequence length="413" mass="47996">MKMQGLSLDQAPPYKIPMIYYIIASFYLLGFCLCMFIYASGIENRYYYEAIAITHIFTLGFFTHVMIGSLFQMIPVIIGVAYKKVNFQAIFVLLFLNVGIICFIIGFLFYIKIFMHIASLFLMIALIFFAVNTFFTILKTEDKNPTVKTFLLALSFLFLGVIFGIITLVNHGSGFTSKNFADIHISTIFFGWLIMLISGVSYKVVPMFYVTKEYPLFIKNHFYWIVSLILVLLSSFIFADSTLIPIFKTLLAILTLTFSLTTIYLLIGRKRPRRDTTIELWYFSMINLSFASILWIINIYTKIDLDFILAIVFGLGFAYSIINGMLYKIVPFLTWFHLSSKMIFDAEMSQVIQNKYMKLQYNIFIVSYFMFLLSLLFKSLIYLAIVLFFISSLILSYNIISAYKYYKRLDKTI</sequence>
<accession>D5V633</accession>
<dbReference type="OrthoDB" id="5295665at2"/>
<keyword evidence="3" id="KW-1185">Reference proteome</keyword>
<feature type="transmembrane region" description="Helical" evidence="1">
    <location>
        <begin position="359"/>
        <end position="377"/>
    </location>
</feature>
<keyword evidence="1" id="KW-0812">Transmembrane</keyword>
<protein>
    <submittedName>
        <fullName evidence="2">Uncharacterized protein</fullName>
    </submittedName>
</protein>
<gene>
    <name evidence="2" type="ordered locus">Arnit_1545</name>
</gene>